<dbReference type="EMBL" id="JBFDAA010000012">
    <property type="protein sequence ID" value="KAL1123092.1"/>
    <property type="molecule type" value="Genomic_DNA"/>
</dbReference>
<comment type="caution">
    <text evidence="2">The sequence shown here is derived from an EMBL/GenBank/DDBJ whole genome shotgun (WGS) entry which is preliminary data.</text>
</comment>
<accession>A0ABD0Y772</accession>
<sequence>MEELNLERQGHTGGSGAARHPRDSDMNRHLQQMVENIDEWWWMRYQYIETAIFEMRSPYLSSAESIKKDVGPLTFLRMNTGATADQNGSGSVTNGWLHPSPSNVGNIVRVDDASDKNREQETTERGMLAAITILLAYIPVEGATTVWKFLVSVSNPEDGPCVIFFSGMGIRPKSLISRFLPLARCYRTSSGLNVSLDDLYEKKDFLKLGDGLPRTKAGGLHTTLPEDASNMGSKTTEPGIRHNAIYSGRLSTTRPRQVWWSLFDEDTKKRVAGLKKRIKVDFGTCHVTLAPGVGLGPELCQCLVDVFSCAGAPVSFEVIEQAHQSDADFYNMIHSIRRNGIAIKVATRDFDPYGSAGACDWHKQLRTKELRTRDDRLR</sequence>
<organism evidence="2 3">
    <name type="scientific">Ranatra chinensis</name>
    <dbReference type="NCBI Taxonomy" id="642074"/>
    <lineage>
        <taxon>Eukaryota</taxon>
        <taxon>Metazoa</taxon>
        <taxon>Ecdysozoa</taxon>
        <taxon>Arthropoda</taxon>
        <taxon>Hexapoda</taxon>
        <taxon>Insecta</taxon>
        <taxon>Pterygota</taxon>
        <taxon>Neoptera</taxon>
        <taxon>Paraneoptera</taxon>
        <taxon>Hemiptera</taxon>
        <taxon>Heteroptera</taxon>
        <taxon>Panheteroptera</taxon>
        <taxon>Nepomorpha</taxon>
        <taxon>Nepidae</taxon>
        <taxon>Ranatrinae</taxon>
        <taxon>Ranatra</taxon>
    </lineage>
</organism>
<reference evidence="2 3" key="1">
    <citation type="submission" date="2024-07" db="EMBL/GenBank/DDBJ databases">
        <title>Chromosome-level genome assembly of the water stick insect Ranatra chinensis (Heteroptera: Nepidae).</title>
        <authorList>
            <person name="Liu X."/>
        </authorList>
    </citation>
    <scope>NUCLEOTIDE SEQUENCE [LARGE SCALE GENOMIC DNA]</scope>
    <source>
        <strain evidence="2">Cailab_2021Rc</strain>
        <tissue evidence="2">Muscle</tissue>
    </source>
</reference>
<evidence type="ECO:0000313" key="2">
    <source>
        <dbReference type="EMBL" id="KAL1123092.1"/>
    </source>
</evidence>
<feature type="compositionally biased region" description="Basic and acidic residues" evidence="1">
    <location>
        <begin position="1"/>
        <end position="10"/>
    </location>
</feature>
<proteinExistence type="predicted"/>
<evidence type="ECO:0000313" key="3">
    <source>
        <dbReference type="Proteomes" id="UP001558652"/>
    </source>
</evidence>
<keyword evidence="3" id="KW-1185">Reference proteome</keyword>
<evidence type="ECO:0000256" key="1">
    <source>
        <dbReference type="SAM" id="MobiDB-lite"/>
    </source>
</evidence>
<feature type="region of interest" description="Disordered" evidence="1">
    <location>
        <begin position="1"/>
        <end position="25"/>
    </location>
</feature>
<name>A0ABD0Y772_9HEMI</name>
<gene>
    <name evidence="2" type="ORF">AAG570_002180</name>
</gene>
<dbReference type="Proteomes" id="UP001558652">
    <property type="component" value="Unassembled WGS sequence"/>
</dbReference>
<dbReference type="AlphaFoldDB" id="A0ABD0Y772"/>
<protein>
    <submittedName>
        <fullName evidence="2">Uncharacterized protein</fullName>
    </submittedName>
</protein>